<keyword evidence="3" id="KW-1185">Reference proteome</keyword>
<dbReference type="InterPro" id="IPR051706">
    <property type="entry name" value="Glycosyltransferase_domain"/>
</dbReference>
<evidence type="ECO:0000313" key="3">
    <source>
        <dbReference type="Proteomes" id="UP001642464"/>
    </source>
</evidence>
<evidence type="ECO:0000256" key="1">
    <source>
        <dbReference type="ARBA" id="ARBA00022679"/>
    </source>
</evidence>
<dbReference type="InterPro" id="IPR029044">
    <property type="entry name" value="Nucleotide-diphossugar_trans"/>
</dbReference>
<evidence type="ECO:0000313" key="2">
    <source>
        <dbReference type="EMBL" id="CAK9006106.1"/>
    </source>
</evidence>
<dbReference type="PANTHER" id="PTHR32385:SF15">
    <property type="entry name" value="INOSITOL PHOSPHOCERAMIDE MANNOSYLTRANSFERASE 1"/>
    <property type="match status" value="1"/>
</dbReference>
<reference evidence="2 3" key="1">
    <citation type="submission" date="2024-02" db="EMBL/GenBank/DDBJ databases">
        <authorList>
            <person name="Chen Y."/>
            <person name="Shah S."/>
            <person name="Dougan E. K."/>
            <person name="Thang M."/>
            <person name="Chan C."/>
        </authorList>
    </citation>
    <scope>NUCLEOTIDE SEQUENCE [LARGE SCALE GENOMIC DNA]</scope>
</reference>
<sequence length="233" mass="26549">MARAKFPTIEAWRWKLWSPYDRAWCERIQSLWEEQSQKLEQSIVDGADPIIPLVIHQIWLGESPRPELCKQLADTWRKCHPAWEYRLWTDSDVPGLLQHHERLQKAFEAARNPAEKSDILRLVIVLEKGGLYVDVDFECLRPLDELHRATSFYSGMSNVGAFELNNGLFAAAPGHPLVAFFCEHVGKPWPEWGQDEVDPAEAVAYQLQRSGMLGSELASKGKACTRVGGKGRR</sequence>
<dbReference type="Proteomes" id="UP001642464">
    <property type="component" value="Unassembled WGS sequence"/>
</dbReference>
<dbReference type="SUPFAM" id="SSF53448">
    <property type="entry name" value="Nucleotide-diphospho-sugar transferases"/>
    <property type="match status" value="1"/>
</dbReference>
<gene>
    <name evidence="2" type="ORF">SCF082_LOCUS8886</name>
</gene>
<dbReference type="PANTHER" id="PTHR32385">
    <property type="entry name" value="MANNOSYL PHOSPHORYLINOSITOL CERAMIDE SYNTHASE"/>
    <property type="match status" value="1"/>
</dbReference>
<dbReference type="Pfam" id="PF04488">
    <property type="entry name" value="Gly_transf_sug"/>
    <property type="match status" value="1"/>
</dbReference>
<name>A0ABP0IVI9_9DINO</name>
<keyword evidence="2" id="KW-0328">Glycosyltransferase</keyword>
<accession>A0ABP0IVI9</accession>
<proteinExistence type="predicted"/>
<dbReference type="EMBL" id="CAXAMM010005125">
    <property type="protein sequence ID" value="CAK9006106.1"/>
    <property type="molecule type" value="Genomic_DNA"/>
</dbReference>
<dbReference type="InterPro" id="IPR007577">
    <property type="entry name" value="GlycoTrfase_DXD_sugar-bd_CS"/>
</dbReference>
<dbReference type="GO" id="GO:0016757">
    <property type="term" value="F:glycosyltransferase activity"/>
    <property type="evidence" value="ECO:0007669"/>
    <property type="project" value="UniProtKB-KW"/>
</dbReference>
<keyword evidence="1" id="KW-0808">Transferase</keyword>
<comment type="caution">
    <text evidence="2">The sequence shown here is derived from an EMBL/GenBank/DDBJ whole genome shotgun (WGS) entry which is preliminary data.</text>
</comment>
<organism evidence="2 3">
    <name type="scientific">Durusdinium trenchii</name>
    <dbReference type="NCBI Taxonomy" id="1381693"/>
    <lineage>
        <taxon>Eukaryota</taxon>
        <taxon>Sar</taxon>
        <taxon>Alveolata</taxon>
        <taxon>Dinophyceae</taxon>
        <taxon>Suessiales</taxon>
        <taxon>Symbiodiniaceae</taxon>
        <taxon>Durusdinium</taxon>
    </lineage>
</organism>
<dbReference type="Gene3D" id="3.90.550.20">
    <property type="match status" value="1"/>
</dbReference>
<protein>
    <submittedName>
        <fullName evidence="2">Inositol phosphoceramide mannosyltransferase 1 (IPC mannosyltransferase 1)</fullName>
    </submittedName>
</protein>